<accession>A0A841LXL7</accession>
<evidence type="ECO:0000313" key="3">
    <source>
        <dbReference type="Proteomes" id="UP000555393"/>
    </source>
</evidence>
<sequence length="109" mass="12243">MPLAQILQLENATTINSTDRLNHVTLSLSCHKAADQQPETYEGNNQGELMMAIESHLATLEKKHGTLEQEISTAMASPAIDNLLLTDLKRKKLQLKEQIEKIKQQVTQH</sequence>
<reference evidence="2 3" key="1">
    <citation type="submission" date="2020-08" db="EMBL/GenBank/DDBJ databases">
        <title>Genomic Encyclopedia of Type Strains, Phase IV (KMG-IV): sequencing the most valuable type-strain genomes for metagenomic binning, comparative biology and taxonomic classification.</title>
        <authorList>
            <person name="Goeker M."/>
        </authorList>
    </citation>
    <scope>NUCLEOTIDE SEQUENCE [LARGE SCALE GENOMIC DNA]</scope>
    <source>
        <strain evidence="2 3">DSM 22336</strain>
    </source>
</reference>
<evidence type="ECO:0008006" key="4">
    <source>
        <dbReference type="Google" id="ProtNLM"/>
    </source>
</evidence>
<keyword evidence="1" id="KW-0175">Coiled coil</keyword>
<feature type="coiled-coil region" evidence="1">
    <location>
        <begin position="50"/>
        <end position="108"/>
    </location>
</feature>
<proteinExistence type="predicted"/>
<organism evidence="2 3">
    <name type="scientific">Paenochrobactrum gallinarii</name>
    <dbReference type="NCBI Taxonomy" id="643673"/>
    <lineage>
        <taxon>Bacteria</taxon>
        <taxon>Pseudomonadati</taxon>
        <taxon>Pseudomonadota</taxon>
        <taxon>Alphaproteobacteria</taxon>
        <taxon>Hyphomicrobiales</taxon>
        <taxon>Brucellaceae</taxon>
        <taxon>Paenochrobactrum</taxon>
    </lineage>
</organism>
<name>A0A841LXL7_9HYPH</name>
<dbReference type="AlphaFoldDB" id="A0A841LXL7"/>
<evidence type="ECO:0000313" key="2">
    <source>
        <dbReference type="EMBL" id="MBB6261302.1"/>
    </source>
</evidence>
<protein>
    <recommendedName>
        <fullName evidence="4">DUF465 domain-containing protein</fullName>
    </recommendedName>
</protein>
<dbReference type="InterPro" id="IPR038444">
    <property type="entry name" value="DUF465_sf"/>
</dbReference>
<evidence type="ECO:0000256" key="1">
    <source>
        <dbReference type="SAM" id="Coils"/>
    </source>
</evidence>
<dbReference type="InterPro" id="IPR007420">
    <property type="entry name" value="DUF465"/>
</dbReference>
<keyword evidence="3" id="KW-1185">Reference proteome</keyword>
<dbReference type="EMBL" id="JACIIU010000007">
    <property type="protein sequence ID" value="MBB6261302.1"/>
    <property type="molecule type" value="Genomic_DNA"/>
</dbReference>
<dbReference type="Proteomes" id="UP000555393">
    <property type="component" value="Unassembled WGS sequence"/>
</dbReference>
<gene>
    <name evidence="2" type="ORF">FHS77_001853</name>
</gene>
<dbReference type="Gene3D" id="6.10.280.50">
    <property type="match status" value="1"/>
</dbReference>
<comment type="caution">
    <text evidence="2">The sequence shown here is derived from an EMBL/GenBank/DDBJ whole genome shotgun (WGS) entry which is preliminary data.</text>
</comment>
<dbReference type="Pfam" id="PF04325">
    <property type="entry name" value="DUF465"/>
    <property type="match status" value="1"/>
</dbReference>